<accession>A0A7S3C997</accession>
<dbReference type="InterPro" id="IPR014710">
    <property type="entry name" value="RmlC-like_jellyroll"/>
</dbReference>
<reference evidence="2" key="1">
    <citation type="submission" date="2021-01" db="EMBL/GenBank/DDBJ databases">
        <authorList>
            <person name="Corre E."/>
            <person name="Pelletier E."/>
            <person name="Niang G."/>
            <person name="Scheremetjew M."/>
            <person name="Finn R."/>
            <person name="Kale V."/>
            <person name="Holt S."/>
            <person name="Cochrane G."/>
            <person name="Meng A."/>
            <person name="Brown T."/>
            <person name="Cohen L."/>
        </authorList>
    </citation>
    <scope>NUCLEOTIDE SEQUENCE</scope>
    <source>
        <strain evidence="2">RCC1871</strain>
    </source>
</reference>
<reference evidence="3 4" key="2">
    <citation type="submission" date="2024-03" db="EMBL/GenBank/DDBJ databases">
        <title>Complete genome sequence of the green alga Chloropicon roscoffensis RCC1871.</title>
        <authorList>
            <person name="Lemieux C."/>
            <person name="Pombert J.-F."/>
            <person name="Otis C."/>
            <person name="Turmel M."/>
        </authorList>
    </citation>
    <scope>NUCLEOTIDE SEQUENCE [LARGE SCALE GENOMIC DNA]</scope>
    <source>
        <strain evidence="3 4">RCC1871</strain>
    </source>
</reference>
<dbReference type="CDD" id="cd06990">
    <property type="entry name" value="cupin_DUF861"/>
    <property type="match status" value="1"/>
</dbReference>
<organism evidence="2">
    <name type="scientific">Chloropicon roscoffensis</name>
    <dbReference type="NCBI Taxonomy" id="1461544"/>
    <lineage>
        <taxon>Eukaryota</taxon>
        <taxon>Viridiplantae</taxon>
        <taxon>Chlorophyta</taxon>
        <taxon>Chloropicophyceae</taxon>
        <taxon>Chloropicales</taxon>
        <taxon>Chloropicaceae</taxon>
        <taxon>Chloropicon</taxon>
    </lineage>
</organism>
<gene>
    <name evidence="2" type="ORF">CROS1456_LOCUS2853</name>
    <name evidence="3" type="ORF">HKI87_06g39950</name>
</gene>
<dbReference type="InterPro" id="IPR008579">
    <property type="entry name" value="UGlyAH_Cupin_dom"/>
</dbReference>
<evidence type="ECO:0000313" key="2">
    <source>
        <dbReference type="EMBL" id="CAE0189764.1"/>
    </source>
</evidence>
<evidence type="ECO:0000313" key="4">
    <source>
        <dbReference type="Proteomes" id="UP001472866"/>
    </source>
</evidence>
<name>A0A7S3C997_9CHLO</name>
<dbReference type="InterPro" id="IPR011051">
    <property type="entry name" value="RmlC_Cupin_sf"/>
</dbReference>
<dbReference type="SUPFAM" id="SSF51182">
    <property type="entry name" value="RmlC-like cupins"/>
    <property type="match status" value="1"/>
</dbReference>
<dbReference type="EMBL" id="CP151506">
    <property type="protein sequence ID" value="WZN62458.1"/>
    <property type="molecule type" value="Genomic_DNA"/>
</dbReference>
<keyword evidence="4" id="KW-1185">Reference proteome</keyword>
<dbReference type="Pfam" id="PF05899">
    <property type="entry name" value="Cupin_3"/>
    <property type="match status" value="1"/>
</dbReference>
<dbReference type="AlphaFoldDB" id="A0A7S3C997"/>
<protein>
    <recommendedName>
        <fullName evidence="1">(S)-ureidoglycine aminohydrolase cupin domain-containing protein</fullName>
    </recommendedName>
</protein>
<dbReference type="Gene3D" id="2.60.120.10">
    <property type="entry name" value="Jelly Rolls"/>
    <property type="match status" value="1"/>
</dbReference>
<dbReference type="EMBL" id="HBHZ01003712">
    <property type="protein sequence ID" value="CAE0189764.1"/>
    <property type="molecule type" value="Transcribed_RNA"/>
</dbReference>
<proteinExistence type="predicted"/>
<evidence type="ECO:0000313" key="3">
    <source>
        <dbReference type="EMBL" id="WZN62458.1"/>
    </source>
</evidence>
<sequence>MASLAKQTLSAGDIKELPKAHVESVAHETFKVSKLTVQPGWKWSECIKPLVGTDSCQVAHSGVLTEGSMTVKMDDGTEMTFNAGDTFYIPPGHDGWVNGEVPMVGYEFAPVEREGTGPWQTKKE</sequence>
<dbReference type="Proteomes" id="UP001472866">
    <property type="component" value="Chromosome 06"/>
</dbReference>
<feature type="domain" description="(S)-ureidoglycine aminohydrolase cupin" evidence="1">
    <location>
        <begin position="64"/>
        <end position="95"/>
    </location>
</feature>
<evidence type="ECO:0000259" key="1">
    <source>
        <dbReference type="Pfam" id="PF05899"/>
    </source>
</evidence>